<organism evidence="1 2">
    <name type="scientific">Candidatus Nitronereus thalassa</name>
    <dbReference type="NCBI Taxonomy" id="3020898"/>
    <lineage>
        <taxon>Bacteria</taxon>
        <taxon>Pseudomonadati</taxon>
        <taxon>Nitrospirota</taxon>
        <taxon>Nitrospiria</taxon>
        <taxon>Nitrospirales</taxon>
        <taxon>Nitrospiraceae</taxon>
        <taxon>Candidatus Nitronereus</taxon>
    </lineage>
</organism>
<dbReference type="RefSeq" id="WP_313833289.1">
    <property type="nucleotide sequence ID" value="NZ_JAQOUE010000001.1"/>
</dbReference>
<keyword evidence="2" id="KW-1185">Reference proteome</keyword>
<dbReference type="EMBL" id="JAQOUE010000001">
    <property type="protein sequence ID" value="MDT7042830.1"/>
    <property type="molecule type" value="Genomic_DNA"/>
</dbReference>
<dbReference type="Proteomes" id="UP001250932">
    <property type="component" value="Unassembled WGS sequence"/>
</dbReference>
<reference evidence="1 2" key="1">
    <citation type="journal article" date="2023" name="ISME J.">
        <title>Cultivation and genomic characterization of novel and ubiquitous marine nitrite-oxidizing bacteria from the Nitrospirales.</title>
        <authorList>
            <person name="Mueller A.J."/>
            <person name="Daebeler A."/>
            <person name="Herbold C.W."/>
            <person name="Kirkegaard R.H."/>
            <person name="Daims H."/>
        </authorList>
    </citation>
    <scope>NUCLEOTIDE SEQUENCE [LARGE SCALE GENOMIC DNA]</scope>
    <source>
        <strain evidence="1 2">EB</strain>
    </source>
</reference>
<sequence>MSSPANIPPTNTGAQVPFPSLLERLEAYSQQPDFQYQRELALSRFLQPYLSKGQGFTLNPLPAEVELAKLYLYSDYYPNDGHLTLVEQARDEILKHLTDEERIWLDPLRHSFMDLLEIVALGRPGSPNEVRLKSLGDSIEYGITSEDLVQDYQPGQMLLTRLIRRPEYTYFPGIAVGLSHKRGQQVYDYVRELQQEMEAEAGAFELGEWQEFTKRFGHVLIWALGQLRLQWLLEVEEQVHFLTSDHTPYLFCIGIYEHHEAKFFNEMLQDAKEWKPEALEQSIPKSVCGQLAEPSALKVWVHESDTASQEQHTLLSRLTITPTQIFAESDSLDHFNDVKHFLASTFGFSLHFKGELTEPPLHTIPEMDLLTDDAPPLTPFVSKEEEHDRLVQLLELVYLGWAEHPCPALNKCTPRQVAHDADAKSTVAQLINQLEHHDLAFLRTGKHGYDYQALRAHVGLDAK</sequence>
<name>A0ABU3K8V6_9BACT</name>
<evidence type="ECO:0000313" key="2">
    <source>
        <dbReference type="Proteomes" id="UP001250932"/>
    </source>
</evidence>
<comment type="caution">
    <text evidence="1">The sequence shown here is derived from an EMBL/GenBank/DDBJ whole genome shotgun (WGS) entry which is preliminary data.</text>
</comment>
<accession>A0ABU3K8V6</accession>
<gene>
    <name evidence="1" type="ORF">PPG34_10740</name>
</gene>
<proteinExistence type="predicted"/>
<protein>
    <submittedName>
        <fullName evidence="1">Uncharacterized protein</fullName>
    </submittedName>
</protein>
<evidence type="ECO:0000313" key="1">
    <source>
        <dbReference type="EMBL" id="MDT7042830.1"/>
    </source>
</evidence>